<name>A0AAV1GYX1_XYRNO</name>
<proteinExistence type="predicted"/>
<protein>
    <submittedName>
        <fullName evidence="3">N-myc-interactor</fullName>
    </submittedName>
</protein>
<accession>A0AAV1GYX1</accession>
<keyword evidence="4" id="KW-1185">Reference proteome</keyword>
<organism evidence="3 4">
    <name type="scientific">Xyrichtys novacula</name>
    <name type="common">Pearly razorfish</name>
    <name type="synonym">Hemipteronotus novacula</name>
    <dbReference type="NCBI Taxonomy" id="13765"/>
    <lineage>
        <taxon>Eukaryota</taxon>
        <taxon>Metazoa</taxon>
        <taxon>Chordata</taxon>
        <taxon>Craniata</taxon>
        <taxon>Vertebrata</taxon>
        <taxon>Euteleostomi</taxon>
        <taxon>Actinopterygii</taxon>
        <taxon>Neopterygii</taxon>
        <taxon>Teleostei</taxon>
        <taxon>Neoteleostei</taxon>
        <taxon>Acanthomorphata</taxon>
        <taxon>Eupercaria</taxon>
        <taxon>Labriformes</taxon>
        <taxon>Labridae</taxon>
        <taxon>Xyrichtys</taxon>
    </lineage>
</organism>
<dbReference type="AlphaFoldDB" id="A0AAV1GYX1"/>
<sequence length="387" mass="44310">MADTTRNGEVDQAPGALRGPGEEDLQMEEAKRELETWKNKVKEAESEKAELMMQKHDEEELREKAQKAMMAQTEEREKFKKKSIENLKEVQDEVYNLGKRKQDLMDKLNKRRDKLQKKKSELGKLKQKFKILAEIPDSVVEFTSKSDEQLKDDQPIRAEFVISQRSSVSLERGQALITFEEEEVASQILQMGNCSVSCDSETLNVRPKRVTLDPAVKFEVHLQVSRKELDVSDVPPSMPEERTKDRLMLSFCRDSRGGGEVEKVEYDKNVGTATVTFLHPGVAETLVMKGEYVVDLDSKVKVKVDPVFKYELRKFQTFCGTAKRTVLLDGIKDVLDPEELKDHLEIHFQKPKNSGGEIECIEYVSKNTAPQTVFFTGEEEKEKEETV</sequence>
<dbReference type="InterPro" id="IPR009909">
    <property type="entry name" value="Nmi/IFP35_dom"/>
</dbReference>
<evidence type="ECO:0000256" key="1">
    <source>
        <dbReference type="SAM" id="MobiDB-lite"/>
    </source>
</evidence>
<dbReference type="PANTHER" id="PTHR15225:SF4">
    <property type="entry name" value="N-MYC-INTERACTOR"/>
    <property type="match status" value="1"/>
</dbReference>
<feature type="domain" description="NID" evidence="2">
    <location>
        <begin position="175"/>
        <end position="263"/>
    </location>
</feature>
<dbReference type="Gene3D" id="3.30.70.330">
    <property type="match status" value="1"/>
</dbReference>
<dbReference type="Proteomes" id="UP001178508">
    <property type="component" value="Chromosome 18"/>
</dbReference>
<evidence type="ECO:0000313" key="4">
    <source>
        <dbReference type="Proteomes" id="UP001178508"/>
    </source>
</evidence>
<dbReference type="PANTHER" id="PTHR15225">
    <property type="entry name" value="INTERFERON-INDUCED PROTEIN 35/NMI N-MYC/STAT INTERACTING PROTEIN"/>
    <property type="match status" value="1"/>
</dbReference>
<feature type="region of interest" description="Disordered" evidence="1">
    <location>
        <begin position="1"/>
        <end position="34"/>
    </location>
</feature>
<reference evidence="3" key="1">
    <citation type="submission" date="2023-08" db="EMBL/GenBank/DDBJ databases">
        <authorList>
            <person name="Alioto T."/>
            <person name="Alioto T."/>
            <person name="Gomez Garrido J."/>
        </authorList>
    </citation>
    <scope>NUCLEOTIDE SEQUENCE</scope>
</reference>
<feature type="domain" description="NID" evidence="2">
    <location>
        <begin position="273"/>
        <end position="359"/>
    </location>
</feature>
<dbReference type="InterPro" id="IPR012677">
    <property type="entry name" value="Nucleotide-bd_a/b_plait_sf"/>
</dbReference>
<evidence type="ECO:0000259" key="2">
    <source>
        <dbReference type="Pfam" id="PF07292"/>
    </source>
</evidence>
<gene>
    <name evidence="3" type="ORF">XNOV1_A024773</name>
</gene>
<evidence type="ECO:0000313" key="3">
    <source>
        <dbReference type="EMBL" id="CAJ1078852.1"/>
    </source>
</evidence>
<dbReference type="Pfam" id="PF07292">
    <property type="entry name" value="NID"/>
    <property type="match status" value="2"/>
</dbReference>
<dbReference type="EMBL" id="OY660881">
    <property type="protein sequence ID" value="CAJ1078852.1"/>
    <property type="molecule type" value="Genomic_DNA"/>
</dbReference>